<proteinExistence type="predicted"/>
<feature type="non-terminal residue" evidence="2">
    <location>
        <position position="1"/>
    </location>
</feature>
<name>A0A1V1NYN4_9BACT</name>
<dbReference type="Proteomes" id="UP000189670">
    <property type="component" value="Unassembled WGS sequence"/>
</dbReference>
<accession>A0A1V1NYN4</accession>
<sequence length="121" mass="13502">FIPSGSEATIHCESDINQYQFISNNNAFIIKKGHYLAIRMKHIRKGGVCYSTYQYKMLTGSLLSYVVEPVPVDHPSIFSVHPMSCPAEGNQVIAIKGTRFGEKPGKVFLEMCLLKKSFSGQ</sequence>
<reference evidence="3" key="1">
    <citation type="submission" date="2012-11" db="EMBL/GenBank/DDBJ databases">
        <authorList>
            <person name="Lucero-Rivera Y.E."/>
            <person name="Tovar-Ramirez D."/>
        </authorList>
    </citation>
    <scope>NUCLEOTIDE SEQUENCE [LARGE SCALE GENOMIC DNA]</scope>
    <source>
        <strain evidence="3">Araruama</strain>
    </source>
</reference>
<feature type="domain" description="IPT/TIG" evidence="1">
    <location>
        <begin position="75"/>
        <end position="103"/>
    </location>
</feature>
<gene>
    <name evidence="2" type="ORF">OMM_11304</name>
</gene>
<dbReference type="EMBL" id="ATBP01001248">
    <property type="protein sequence ID" value="ETR67709.1"/>
    <property type="molecule type" value="Genomic_DNA"/>
</dbReference>
<evidence type="ECO:0000313" key="3">
    <source>
        <dbReference type="Proteomes" id="UP000189670"/>
    </source>
</evidence>
<evidence type="ECO:0000313" key="2">
    <source>
        <dbReference type="EMBL" id="ETR67709.1"/>
    </source>
</evidence>
<evidence type="ECO:0000259" key="1">
    <source>
        <dbReference type="Pfam" id="PF01833"/>
    </source>
</evidence>
<dbReference type="CDD" id="cd00102">
    <property type="entry name" value="IPT"/>
    <property type="match status" value="1"/>
</dbReference>
<organism evidence="2 3">
    <name type="scientific">Candidatus Magnetoglobus multicellularis str. Araruama</name>
    <dbReference type="NCBI Taxonomy" id="890399"/>
    <lineage>
        <taxon>Bacteria</taxon>
        <taxon>Pseudomonadati</taxon>
        <taxon>Thermodesulfobacteriota</taxon>
        <taxon>Desulfobacteria</taxon>
        <taxon>Desulfobacterales</taxon>
        <taxon>Desulfobacteraceae</taxon>
        <taxon>Candidatus Magnetoglobus</taxon>
    </lineage>
</organism>
<comment type="caution">
    <text evidence="2">The sequence shown here is derived from an EMBL/GenBank/DDBJ whole genome shotgun (WGS) entry which is preliminary data.</text>
</comment>
<dbReference type="InterPro" id="IPR002909">
    <property type="entry name" value="IPT_dom"/>
</dbReference>
<dbReference type="Pfam" id="PF01833">
    <property type="entry name" value="TIG"/>
    <property type="match status" value="1"/>
</dbReference>
<dbReference type="AlphaFoldDB" id="A0A1V1NYN4"/>
<protein>
    <recommendedName>
        <fullName evidence="1">IPT/TIG domain-containing protein</fullName>
    </recommendedName>
</protein>